<dbReference type="Pfam" id="PF04229">
    <property type="entry name" value="GrpB"/>
    <property type="match status" value="1"/>
</dbReference>
<dbReference type="SUPFAM" id="SSF81301">
    <property type="entry name" value="Nucleotidyltransferase"/>
    <property type="match status" value="1"/>
</dbReference>
<evidence type="ECO:0000313" key="1">
    <source>
        <dbReference type="EMBL" id="GGO61981.1"/>
    </source>
</evidence>
<sequence>MAIDVAPYDPDWPMRFRRVAADLAAALEGVPVASIEHVGSTSVPGLAAKPILDIDVVVSRRAVPAAIAALERIGYAHRGDLGVTDREAFTAPDDDPRRHVYVCVNGTLHLRNHLAVRRVLRENVELRDRYGAVKSALASKPDMDIEAYLAGKSEVLQDVLALSDLTDDEKARILRLNTGS</sequence>
<dbReference type="RefSeq" id="WP_188700374.1">
    <property type="nucleotide sequence ID" value="NZ_BMMQ01000002.1"/>
</dbReference>
<reference evidence="2" key="1">
    <citation type="journal article" date="2019" name="Int. J. Syst. Evol. Microbiol.">
        <title>The Global Catalogue of Microorganisms (GCM) 10K type strain sequencing project: providing services to taxonomists for standard genome sequencing and annotation.</title>
        <authorList>
            <consortium name="The Broad Institute Genomics Platform"/>
            <consortium name="The Broad Institute Genome Sequencing Center for Infectious Disease"/>
            <person name="Wu L."/>
            <person name="Ma J."/>
        </authorList>
    </citation>
    <scope>NUCLEOTIDE SEQUENCE [LARGE SCALE GENOMIC DNA]</scope>
    <source>
        <strain evidence="2">CGMCC 4.7181</strain>
    </source>
</reference>
<dbReference type="Gene3D" id="3.30.460.10">
    <property type="entry name" value="Beta Polymerase, domain 2"/>
    <property type="match status" value="1"/>
</dbReference>
<accession>A0ABQ2N024</accession>
<dbReference type="InterPro" id="IPR007344">
    <property type="entry name" value="GrpB/CoaE"/>
</dbReference>
<dbReference type="PANTHER" id="PTHR34822">
    <property type="entry name" value="GRPB DOMAIN PROTEIN (AFU_ORTHOLOGUE AFUA_1G01530)"/>
    <property type="match status" value="1"/>
</dbReference>
<protein>
    <recommendedName>
        <fullName evidence="3">GrpB family protein</fullName>
    </recommendedName>
</protein>
<organism evidence="1 2">
    <name type="scientific">Microbacterium nanhaiense</name>
    <dbReference type="NCBI Taxonomy" id="1301026"/>
    <lineage>
        <taxon>Bacteria</taxon>
        <taxon>Bacillati</taxon>
        <taxon>Actinomycetota</taxon>
        <taxon>Actinomycetes</taxon>
        <taxon>Micrococcales</taxon>
        <taxon>Microbacteriaceae</taxon>
        <taxon>Microbacterium</taxon>
    </lineage>
</organism>
<dbReference type="PANTHER" id="PTHR34822:SF1">
    <property type="entry name" value="GRPB FAMILY PROTEIN"/>
    <property type="match status" value="1"/>
</dbReference>
<evidence type="ECO:0008006" key="3">
    <source>
        <dbReference type="Google" id="ProtNLM"/>
    </source>
</evidence>
<dbReference type="Proteomes" id="UP000638043">
    <property type="component" value="Unassembled WGS sequence"/>
</dbReference>
<evidence type="ECO:0000313" key="2">
    <source>
        <dbReference type="Proteomes" id="UP000638043"/>
    </source>
</evidence>
<name>A0ABQ2N024_9MICO</name>
<dbReference type="InterPro" id="IPR043519">
    <property type="entry name" value="NT_sf"/>
</dbReference>
<comment type="caution">
    <text evidence="1">The sequence shown here is derived from an EMBL/GenBank/DDBJ whole genome shotgun (WGS) entry which is preliminary data.</text>
</comment>
<proteinExistence type="predicted"/>
<dbReference type="EMBL" id="BMMQ01000002">
    <property type="protein sequence ID" value="GGO61981.1"/>
    <property type="molecule type" value="Genomic_DNA"/>
</dbReference>
<gene>
    <name evidence="1" type="ORF">GCM10010910_11070</name>
</gene>
<keyword evidence="2" id="KW-1185">Reference proteome</keyword>